<protein>
    <recommendedName>
        <fullName evidence="4">Fungal N-terminal domain-containing protein</fullName>
    </recommendedName>
</protein>
<feature type="compositionally biased region" description="Basic and acidic residues" evidence="1">
    <location>
        <begin position="241"/>
        <end position="265"/>
    </location>
</feature>
<dbReference type="Proteomes" id="UP000664203">
    <property type="component" value="Unassembled WGS sequence"/>
</dbReference>
<sequence>MSFGFGVGDFVTVGQLCWKVYKKCKDSPGNYADLSTEVGNLHNVIKETDELLSQQQLTADEKAKVITCRQGCQDVLEDLNRLLIKYENLGTKAQRAFDRAGFGMQDMVGIRLRLISNVSILDAFNNTSSHARLENKLNLLIAEVRAGKREGSVVSTKAFDTAVENDRETWEALGRELEDIGISASIITEKRPFIIAWFQEAVAAGRLEEDAPSDENDSAISLYEPDSPAGISDNESIPDSVTDREMASMMREPRTTEASTDKESVPKAQHSSRPTAETSRRYPSSTLTPPPPPTPQGEEKSRRRPSFLKKLRSRDKQVPGAAISPGAAMPGDALYPMSHDRKGLASWL</sequence>
<name>A0A8H3IIA7_9LECA</name>
<reference evidence="2" key="1">
    <citation type="submission" date="2021-03" db="EMBL/GenBank/DDBJ databases">
        <authorList>
            <person name="Tagirdzhanova G."/>
        </authorList>
    </citation>
    <scope>NUCLEOTIDE SEQUENCE</scope>
</reference>
<evidence type="ECO:0000313" key="2">
    <source>
        <dbReference type="EMBL" id="CAF9919793.1"/>
    </source>
</evidence>
<keyword evidence="3" id="KW-1185">Reference proteome</keyword>
<feature type="compositionally biased region" description="Basic residues" evidence="1">
    <location>
        <begin position="302"/>
        <end position="313"/>
    </location>
</feature>
<feature type="compositionally biased region" description="Basic and acidic residues" evidence="1">
    <location>
        <begin position="338"/>
        <end position="348"/>
    </location>
</feature>
<dbReference type="AlphaFoldDB" id="A0A8H3IIA7"/>
<organism evidence="2 3">
    <name type="scientific">Alectoria fallacina</name>
    <dbReference type="NCBI Taxonomy" id="1903189"/>
    <lineage>
        <taxon>Eukaryota</taxon>
        <taxon>Fungi</taxon>
        <taxon>Dikarya</taxon>
        <taxon>Ascomycota</taxon>
        <taxon>Pezizomycotina</taxon>
        <taxon>Lecanoromycetes</taxon>
        <taxon>OSLEUM clade</taxon>
        <taxon>Lecanoromycetidae</taxon>
        <taxon>Lecanorales</taxon>
        <taxon>Lecanorineae</taxon>
        <taxon>Parmeliaceae</taxon>
        <taxon>Alectoria</taxon>
    </lineage>
</organism>
<proteinExistence type="predicted"/>
<comment type="caution">
    <text evidence="2">The sequence shown here is derived from an EMBL/GenBank/DDBJ whole genome shotgun (WGS) entry which is preliminary data.</text>
</comment>
<dbReference type="OrthoDB" id="7464126at2759"/>
<dbReference type="EMBL" id="CAJPDR010000128">
    <property type="protein sequence ID" value="CAF9919793.1"/>
    <property type="molecule type" value="Genomic_DNA"/>
</dbReference>
<evidence type="ECO:0000256" key="1">
    <source>
        <dbReference type="SAM" id="MobiDB-lite"/>
    </source>
</evidence>
<feature type="region of interest" description="Disordered" evidence="1">
    <location>
        <begin position="208"/>
        <end position="348"/>
    </location>
</feature>
<evidence type="ECO:0000313" key="3">
    <source>
        <dbReference type="Proteomes" id="UP000664203"/>
    </source>
</evidence>
<evidence type="ECO:0008006" key="4">
    <source>
        <dbReference type="Google" id="ProtNLM"/>
    </source>
</evidence>
<gene>
    <name evidence="2" type="ORF">ALECFALPRED_001300</name>
</gene>
<accession>A0A8H3IIA7</accession>